<organism evidence="1">
    <name type="scientific">marine metagenome</name>
    <dbReference type="NCBI Taxonomy" id="408172"/>
    <lineage>
        <taxon>unclassified sequences</taxon>
        <taxon>metagenomes</taxon>
        <taxon>ecological metagenomes</taxon>
    </lineage>
</organism>
<accession>A0A382GZP5</accession>
<dbReference type="AlphaFoldDB" id="A0A382GZP5"/>
<reference evidence="1" key="1">
    <citation type="submission" date="2018-05" db="EMBL/GenBank/DDBJ databases">
        <authorList>
            <person name="Lanie J.A."/>
            <person name="Ng W.-L."/>
            <person name="Kazmierczak K.M."/>
            <person name="Andrzejewski T.M."/>
            <person name="Davidsen T.M."/>
            <person name="Wayne K.J."/>
            <person name="Tettelin H."/>
            <person name="Glass J.I."/>
            <person name="Rusch D."/>
            <person name="Podicherti R."/>
            <person name="Tsui H.-C.T."/>
            <person name="Winkler M.E."/>
        </authorList>
    </citation>
    <scope>NUCLEOTIDE SEQUENCE</scope>
</reference>
<sequence length="47" mass="5180">VVAPGRASIVAYVRVLMRNRQSRSSAWPSAWPPGQRLAICSGHMFDP</sequence>
<gene>
    <name evidence="1" type="ORF">METZ01_LOCUS233283</name>
</gene>
<name>A0A382GZP5_9ZZZZ</name>
<protein>
    <submittedName>
        <fullName evidence="1">Uncharacterized protein</fullName>
    </submittedName>
</protein>
<dbReference type="EMBL" id="UINC01058316">
    <property type="protein sequence ID" value="SVB80429.1"/>
    <property type="molecule type" value="Genomic_DNA"/>
</dbReference>
<proteinExistence type="predicted"/>
<feature type="non-terminal residue" evidence="1">
    <location>
        <position position="1"/>
    </location>
</feature>
<evidence type="ECO:0000313" key="1">
    <source>
        <dbReference type="EMBL" id="SVB80429.1"/>
    </source>
</evidence>